<evidence type="ECO:0000256" key="12">
    <source>
        <dbReference type="SAM" id="SignalP"/>
    </source>
</evidence>
<keyword evidence="15" id="KW-1185">Reference proteome</keyword>
<dbReference type="GO" id="GO:0044718">
    <property type="term" value="P:siderophore transmembrane transport"/>
    <property type="evidence" value="ECO:0007669"/>
    <property type="project" value="TreeGrafter"/>
</dbReference>
<evidence type="ECO:0000313" key="14">
    <source>
        <dbReference type="EMBL" id="RVU41801.1"/>
    </source>
</evidence>
<keyword evidence="4 11" id="KW-1134">Transmembrane beta strand</keyword>
<evidence type="ECO:0000313" key="15">
    <source>
        <dbReference type="Proteomes" id="UP000283077"/>
    </source>
</evidence>
<protein>
    <submittedName>
        <fullName evidence="14">TonB-dependent receptor</fullName>
    </submittedName>
</protein>
<comment type="similarity">
    <text evidence="2">Belongs to the TonB-dependent receptor family. Hemoglobin/haptoglobin binding protein subfamily.</text>
</comment>
<evidence type="ECO:0000256" key="6">
    <source>
        <dbReference type="ARBA" id="ARBA00022729"/>
    </source>
</evidence>
<keyword evidence="3 11" id="KW-0813">Transport</keyword>
<feature type="signal peptide" evidence="12">
    <location>
        <begin position="1"/>
        <end position="34"/>
    </location>
</feature>
<keyword evidence="7" id="KW-0798">TonB box</keyword>
<evidence type="ECO:0000256" key="2">
    <source>
        <dbReference type="ARBA" id="ARBA00008143"/>
    </source>
</evidence>
<evidence type="ECO:0000256" key="8">
    <source>
        <dbReference type="ARBA" id="ARBA00023136"/>
    </source>
</evidence>
<dbReference type="OrthoDB" id="9145970at2"/>
<keyword evidence="9 14" id="KW-0675">Receptor</keyword>
<dbReference type="Proteomes" id="UP000283077">
    <property type="component" value="Unassembled WGS sequence"/>
</dbReference>
<dbReference type="InterPro" id="IPR039426">
    <property type="entry name" value="TonB-dep_rcpt-like"/>
</dbReference>
<gene>
    <name evidence="14" type="ORF">EOE67_00970</name>
</gene>
<dbReference type="SUPFAM" id="SSF56935">
    <property type="entry name" value="Porins"/>
    <property type="match status" value="1"/>
</dbReference>
<evidence type="ECO:0000256" key="11">
    <source>
        <dbReference type="PROSITE-ProRule" id="PRU01360"/>
    </source>
</evidence>
<dbReference type="AlphaFoldDB" id="A0A437R4U7"/>
<dbReference type="GO" id="GO:0015344">
    <property type="term" value="F:siderophore uptake transmembrane transporter activity"/>
    <property type="evidence" value="ECO:0007669"/>
    <property type="project" value="TreeGrafter"/>
</dbReference>
<dbReference type="InterPro" id="IPR000531">
    <property type="entry name" value="Beta-barrel_TonB"/>
</dbReference>
<proteinExistence type="inferred from homology"/>
<dbReference type="GO" id="GO:0009279">
    <property type="term" value="C:cell outer membrane"/>
    <property type="evidence" value="ECO:0007669"/>
    <property type="project" value="UniProtKB-SubCell"/>
</dbReference>
<evidence type="ECO:0000256" key="7">
    <source>
        <dbReference type="ARBA" id="ARBA00023077"/>
    </source>
</evidence>
<dbReference type="PANTHER" id="PTHR30069">
    <property type="entry name" value="TONB-DEPENDENT OUTER MEMBRANE RECEPTOR"/>
    <property type="match status" value="1"/>
</dbReference>
<dbReference type="RefSeq" id="WP_127697190.1">
    <property type="nucleotide sequence ID" value="NZ_SACS01000001.1"/>
</dbReference>
<reference evidence="14 15" key="1">
    <citation type="submission" date="2019-01" db="EMBL/GenBank/DDBJ databases">
        <authorList>
            <person name="Chen W.-M."/>
        </authorList>
    </citation>
    <scope>NUCLEOTIDE SEQUENCE [LARGE SCALE GENOMIC DNA]</scope>
    <source>
        <strain evidence="14 15">KYPC3</strain>
    </source>
</reference>
<sequence length="711" mass="79706">MQTQCFFTTGAALPKSFRLSLVVACLALSQPLQAAASAEEPTIEPALESNIERLSVQGKKLDSDTEPTAATVQLLSVAGLLNDPLSAVFSLPGVVYADGDYGGAPAVRGSSPGDNAFLIDGLPAGYLFHIFGNSILNENLLQDFQLHPAAFGAEYGNATGGVFAAKLRNPRQQDIGGIADLSFMQSGLLIEGAVTETQAFYTSYRQSNLQYFFKKGDELDDDVTLYQPPTSSDYQARYLWQPNEQHQFTLTAAGARDEARANIAKNAEQGRTDPDTIGDAYIHTRFDSQLAQYQYQLPGVYQLQLSLQQLDDQQQTGFGAGQFIRYQDKTRTVQLLNQWQYHLDHQLHFGVETQQRQLDYRFDVVPYYCTDHQPDCFAQRGERIQDFGDINYRSDSVFVTEKWQLSPAWNWQLGVRLEQQDYQQRVLPQGEKQRLVLPRSQLSFAATDQLELLLKAGRYSRFGDIDSVLPKTGNPELLQPKADHLAFGANYQLNNHWSLSAETYLKKLSRLPLALTEQDADQAKHYSNDTSGKAYGVELLLRKTPESKTAGDFDGWASLSWSKADRTDERRQITTEYYLDTPLIANLVLNYQLSERWKLGGRLTVRSGAKYSAIVGSKPNPYNPGYRVAVYGEHNAETLPLYHRLDLQADYDSTLFGLPATYSYAILNVLNRRNISGYYLMAGKEDQAQSYQIQADENIGIFPSIGIKVKF</sequence>
<evidence type="ECO:0000256" key="5">
    <source>
        <dbReference type="ARBA" id="ARBA00022692"/>
    </source>
</evidence>
<dbReference type="Pfam" id="PF00593">
    <property type="entry name" value="TonB_dep_Rec_b-barrel"/>
    <property type="match status" value="1"/>
</dbReference>
<feature type="domain" description="TonB-dependent receptor-like beta-barrel" evidence="13">
    <location>
        <begin position="240"/>
        <end position="652"/>
    </location>
</feature>
<dbReference type="Gene3D" id="2.40.170.20">
    <property type="entry name" value="TonB-dependent receptor, beta-barrel domain"/>
    <property type="match status" value="1"/>
</dbReference>
<evidence type="ECO:0000256" key="10">
    <source>
        <dbReference type="ARBA" id="ARBA00023237"/>
    </source>
</evidence>
<evidence type="ECO:0000256" key="9">
    <source>
        <dbReference type="ARBA" id="ARBA00023170"/>
    </source>
</evidence>
<comment type="caution">
    <text evidence="14">The sequence shown here is derived from an EMBL/GenBank/DDBJ whole genome shotgun (WGS) entry which is preliminary data.</text>
</comment>
<name>A0A437R4U7_9GAMM</name>
<dbReference type="InterPro" id="IPR036942">
    <property type="entry name" value="Beta-barrel_TonB_sf"/>
</dbReference>
<keyword evidence="8 11" id="KW-0472">Membrane</keyword>
<evidence type="ECO:0000259" key="13">
    <source>
        <dbReference type="Pfam" id="PF00593"/>
    </source>
</evidence>
<keyword evidence="6 12" id="KW-0732">Signal</keyword>
<organism evidence="14 15">
    <name type="scientific">Rheinheimera riviphila</name>
    <dbReference type="NCBI Taxonomy" id="1834037"/>
    <lineage>
        <taxon>Bacteria</taxon>
        <taxon>Pseudomonadati</taxon>
        <taxon>Pseudomonadota</taxon>
        <taxon>Gammaproteobacteria</taxon>
        <taxon>Chromatiales</taxon>
        <taxon>Chromatiaceae</taxon>
        <taxon>Rheinheimera</taxon>
    </lineage>
</organism>
<feature type="chain" id="PRO_5019268463" evidence="12">
    <location>
        <begin position="35"/>
        <end position="711"/>
    </location>
</feature>
<evidence type="ECO:0000256" key="4">
    <source>
        <dbReference type="ARBA" id="ARBA00022452"/>
    </source>
</evidence>
<evidence type="ECO:0000256" key="1">
    <source>
        <dbReference type="ARBA" id="ARBA00004571"/>
    </source>
</evidence>
<evidence type="ECO:0000256" key="3">
    <source>
        <dbReference type="ARBA" id="ARBA00022448"/>
    </source>
</evidence>
<keyword evidence="10 11" id="KW-0998">Cell outer membrane</keyword>
<dbReference type="EMBL" id="SACS01000001">
    <property type="protein sequence ID" value="RVU41801.1"/>
    <property type="molecule type" value="Genomic_DNA"/>
</dbReference>
<keyword evidence="5 11" id="KW-0812">Transmembrane</keyword>
<accession>A0A437R4U7</accession>
<dbReference type="PANTHER" id="PTHR30069:SF29">
    <property type="entry name" value="HEMOGLOBIN AND HEMOGLOBIN-HAPTOGLOBIN-BINDING PROTEIN 1-RELATED"/>
    <property type="match status" value="1"/>
</dbReference>
<dbReference type="PROSITE" id="PS52016">
    <property type="entry name" value="TONB_DEPENDENT_REC_3"/>
    <property type="match status" value="1"/>
</dbReference>
<comment type="subcellular location">
    <subcellularLocation>
        <location evidence="1 11">Cell outer membrane</location>
        <topology evidence="1 11">Multi-pass membrane protein</topology>
    </subcellularLocation>
</comment>